<keyword evidence="2" id="KW-1185">Reference proteome</keyword>
<gene>
    <name evidence="1" type="ORF">DERF_013699</name>
</gene>
<comment type="caution">
    <text evidence="1">The sequence shown here is derived from an EMBL/GenBank/DDBJ whole genome shotgun (WGS) entry which is preliminary data.</text>
</comment>
<accession>A0A922HN25</accession>
<evidence type="ECO:0000313" key="2">
    <source>
        <dbReference type="Proteomes" id="UP000790347"/>
    </source>
</evidence>
<dbReference type="Proteomes" id="UP000790347">
    <property type="component" value="Unassembled WGS sequence"/>
</dbReference>
<name>A0A922HN25_DERFA</name>
<protein>
    <submittedName>
        <fullName evidence="1">Uncharacterized protein</fullName>
    </submittedName>
</protein>
<dbReference type="EMBL" id="ASGP02000007">
    <property type="protein sequence ID" value="KAH9497737.1"/>
    <property type="molecule type" value="Genomic_DNA"/>
</dbReference>
<sequence>MLLEFPLPDKKDAYNKFLSFQKPEKDVTRMENPKQKKEEKISHFYFLSIQNQLKLQINFKEEEKE</sequence>
<dbReference type="AlphaFoldDB" id="A0A922HN25"/>
<organism evidence="1 2">
    <name type="scientific">Dermatophagoides farinae</name>
    <name type="common">American house dust mite</name>
    <dbReference type="NCBI Taxonomy" id="6954"/>
    <lineage>
        <taxon>Eukaryota</taxon>
        <taxon>Metazoa</taxon>
        <taxon>Ecdysozoa</taxon>
        <taxon>Arthropoda</taxon>
        <taxon>Chelicerata</taxon>
        <taxon>Arachnida</taxon>
        <taxon>Acari</taxon>
        <taxon>Acariformes</taxon>
        <taxon>Sarcoptiformes</taxon>
        <taxon>Astigmata</taxon>
        <taxon>Psoroptidia</taxon>
        <taxon>Analgoidea</taxon>
        <taxon>Pyroglyphidae</taxon>
        <taxon>Dermatophagoidinae</taxon>
        <taxon>Dermatophagoides</taxon>
    </lineage>
</organism>
<reference evidence="1" key="2">
    <citation type="journal article" date="2022" name="Res Sq">
        <title>Comparative Genomics Reveals Insights into the Divergent Evolution of Astigmatic Mites and Household Pest Adaptations.</title>
        <authorList>
            <person name="Xiong Q."/>
            <person name="Wan A.T.-Y."/>
            <person name="Liu X.-Y."/>
            <person name="Fung C.S.-H."/>
            <person name="Xiao X."/>
            <person name="Malainual N."/>
            <person name="Hou J."/>
            <person name="Wang L."/>
            <person name="Wang M."/>
            <person name="Yang K."/>
            <person name="Cui Y."/>
            <person name="Leung E."/>
            <person name="Nong W."/>
            <person name="Shin S.-K."/>
            <person name="Au S."/>
            <person name="Jeong K.Y."/>
            <person name="Chew F.T."/>
            <person name="Hui J."/>
            <person name="Leung T.F."/>
            <person name="Tungtrongchitr A."/>
            <person name="Zhong N."/>
            <person name="Liu Z."/>
            <person name="Tsui S."/>
        </authorList>
    </citation>
    <scope>NUCLEOTIDE SEQUENCE</scope>
    <source>
        <strain evidence="1">Derf</strain>
        <tissue evidence="1">Whole organism</tissue>
    </source>
</reference>
<evidence type="ECO:0000313" key="1">
    <source>
        <dbReference type="EMBL" id="KAH9497737.1"/>
    </source>
</evidence>
<proteinExistence type="predicted"/>
<reference evidence="1" key="1">
    <citation type="submission" date="2013-05" db="EMBL/GenBank/DDBJ databases">
        <authorList>
            <person name="Yim A.K.Y."/>
            <person name="Chan T.F."/>
            <person name="Ji K.M."/>
            <person name="Liu X.Y."/>
            <person name="Zhou J.W."/>
            <person name="Li R.Q."/>
            <person name="Yang K.Y."/>
            <person name="Li J."/>
            <person name="Li M."/>
            <person name="Law P.T.W."/>
            <person name="Wu Y.L."/>
            <person name="Cai Z.L."/>
            <person name="Qin H."/>
            <person name="Bao Y."/>
            <person name="Leung R.K.K."/>
            <person name="Ng P.K.S."/>
            <person name="Zou J."/>
            <person name="Zhong X.J."/>
            <person name="Ran P.X."/>
            <person name="Zhong N.S."/>
            <person name="Liu Z.G."/>
            <person name="Tsui S.K.W."/>
        </authorList>
    </citation>
    <scope>NUCLEOTIDE SEQUENCE</scope>
    <source>
        <strain evidence="1">Derf</strain>
        <tissue evidence="1">Whole organism</tissue>
    </source>
</reference>